<comment type="caution">
    <text evidence="1">The sequence shown here is derived from an EMBL/GenBank/DDBJ whole genome shotgun (WGS) entry which is preliminary data.</text>
</comment>
<proteinExistence type="predicted"/>
<evidence type="ECO:0000313" key="1">
    <source>
        <dbReference type="EMBL" id="KAF3499735.1"/>
    </source>
</evidence>
<organism evidence="1 2">
    <name type="scientific">Brassica cretica</name>
    <name type="common">Mustard</name>
    <dbReference type="NCBI Taxonomy" id="69181"/>
    <lineage>
        <taxon>Eukaryota</taxon>
        <taxon>Viridiplantae</taxon>
        <taxon>Streptophyta</taxon>
        <taxon>Embryophyta</taxon>
        <taxon>Tracheophyta</taxon>
        <taxon>Spermatophyta</taxon>
        <taxon>Magnoliopsida</taxon>
        <taxon>eudicotyledons</taxon>
        <taxon>Gunneridae</taxon>
        <taxon>Pentapetalae</taxon>
        <taxon>rosids</taxon>
        <taxon>malvids</taxon>
        <taxon>Brassicales</taxon>
        <taxon>Brassicaceae</taxon>
        <taxon>Brassiceae</taxon>
        <taxon>Brassica</taxon>
    </lineage>
</organism>
<name>A0A8S9N7M7_BRACR</name>
<dbReference type="EMBL" id="QGKX02001621">
    <property type="protein sequence ID" value="KAF3499735.1"/>
    <property type="molecule type" value="Genomic_DNA"/>
</dbReference>
<protein>
    <submittedName>
        <fullName evidence="1">Uncharacterized protein</fullName>
    </submittedName>
</protein>
<evidence type="ECO:0000313" key="2">
    <source>
        <dbReference type="Proteomes" id="UP000712600"/>
    </source>
</evidence>
<reference evidence="1" key="1">
    <citation type="submission" date="2019-12" db="EMBL/GenBank/DDBJ databases">
        <title>Genome sequencing and annotation of Brassica cretica.</title>
        <authorList>
            <person name="Studholme D.J."/>
            <person name="Sarris P."/>
        </authorList>
    </citation>
    <scope>NUCLEOTIDE SEQUENCE</scope>
    <source>
        <strain evidence="1">PFS-109/04</strain>
        <tissue evidence="1">Leaf</tissue>
    </source>
</reference>
<dbReference type="Proteomes" id="UP000712600">
    <property type="component" value="Unassembled WGS sequence"/>
</dbReference>
<accession>A0A8S9N7M7</accession>
<sequence>MAQGRLCNRDGLILTAMVLTEFSNVGVNTLVKSVTSKGVTHVRFSSTPTVLDLFFFFLLLSSSPSDQDLFLR</sequence>
<gene>
    <name evidence="1" type="ORF">F2Q69_00041547</name>
</gene>
<dbReference type="AlphaFoldDB" id="A0A8S9N7M7"/>